<sequence>MDNTQDTDHAADSVAGEDDRYSNRYPWRAGRNPLPYAGPARLPDTAAGPDTYTAHVLNCMSSPGSRDQHMSSTDPVHQIGELCRLLDVRRIGDGRSVNGESSCIRLDLSDSMARSAVAAHVKLDAINALPCAHCAGPSPTGPFASCIATTKFDGACTNCVYAGRDRACTLAPRPRPQDGVLLPQHVGYTGDWTSPSVDRLGCRNVRALLGLLSGKDLRFVESRARSCLLAGRPTRGYQKGSVSGIDIMYNLSRLLPSLEADEVRQLLEILADVMAFRGGEV</sequence>
<proteinExistence type="predicted"/>
<organism evidence="2 3">
    <name type="scientific">Staphylotrichum tortipilum</name>
    <dbReference type="NCBI Taxonomy" id="2831512"/>
    <lineage>
        <taxon>Eukaryota</taxon>
        <taxon>Fungi</taxon>
        <taxon>Dikarya</taxon>
        <taxon>Ascomycota</taxon>
        <taxon>Pezizomycotina</taxon>
        <taxon>Sordariomycetes</taxon>
        <taxon>Sordariomycetidae</taxon>
        <taxon>Sordariales</taxon>
        <taxon>Chaetomiaceae</taxon>
        <taxon>Staphylotrichum</taxon>
    </lineage>
</organism>
<keyword evidence="3" id="KW-1185">Reference proteome</keyword>
<dbReference type="AlphaFoldDB" id="A0AAN6MDL0"/>
<comment type="caution">
    <text evidence="2">The sequence shown here is derived from an EMBL/GenBank/DDBJ whole genome shotgun (WGS) entry which is preliminary data.</text>
</comment>
<dbReference type="Proteomes" id="UP001303889">
    <property type="component" value="Unassembled WGS sequence"/>
</dbReference>
<accession>A0AAN6MDL0</accession>
<dbReference type="InterPro" id="IPR022190">
    <property type="entry name" value="DUF3716"/>
</dbReference>
<gene>
    <name evidence="2" type="ORF">C8A05DRAFT_38065</name>
</gene>
<feature type="region of interest" description="Disordered" evidence="1">
    <location>
        <begin position="1"/>
        <end position="41"/>
    </location>
</feature>
<dbReference type="EMBL" id="MU855952">
    <property type="protein sequence ID" value="KAK3898347.1"/>
    <property type="molecule type" value="Genomic_DNA"/>
</dbReference>
<evidence type="ECO:0000313" key="3">
    <source>
        <dbReference type="Proteomes" id="UP001303889"/>
    </source>
</evidence>
<evidence type="ECO:0000313" key="2">
    <source>
        <dbReference type="EMBL" id="KAK3898347.1"/>
    </source>
</evidence>
<reference evidence="2" key="2">
    <citation type="submission" date="2023-05" db="EMBL/GenBank/DDBJ databases">
        <authorList>
            <consortium name="Lawrence Berkeley National Laboratory"/>
            <person name="Steindorff A."/>
            <person name="Hensen N."/>
            <person name="Bonometti L."/>
            <person name="Westerberg I."/>
            <person name="Brannstrom I.O."/>
            <person name="Guillou S."/>
            <person name="Cros-Aarteil S."/>
            <person name="Calhoun S."/>
            <person name="Haridas S."/>
            <person name="Kuo A."/>
            <person name="Mondo S."/>
            <person name="Pangilinan J."/>
            <person name="Riley R."/>
            <person name="Labutti K."/>
            <person name="Andreopoulos B."/>
            <person name="Lipzen A."/>
            <person name="Chen C."/>
            <person name="Yanf M."/>
            <person name="Daum C."/>
            <person name="Ng V."/>
            <person name="Clum A."/>
            <person name="Ohm R."/>
            <person name="Martin F."/>
            <person name="Silar P."/>
            <person name="Natvig D."/>
            <person name="Lalanne C."/>
            <person name="Gautier V."/>
            <person name="Ament-Velasquez S.L."/>
            <person name="Kruys A."/>
            <person name="Hutchinson M.I."/>
            <person name="Powell A.J."/>
            <person name="Barry K."/>
            <person name="Miller A.N."/>
            <person name="Grigoriev I.V."/>
            <person name="Debuchy R."/>
            <person name="Gladieux P."/>
            <person name="Thoren M.H."/>
            <person name="Johannesson H."/>
        </authorList>
    </citation>
    <scope>NUCLEOTIDE SEQUENCE</scope>
    <source>
        <strain evidence="2">CBS 103.79</strain>
    </source>
</reference>
<protein>
    <submittedName>
        <fullName evidence="2">Uncharacterized protein</fullName>
    </submittedName>
</protein>
<reference evidence="2" key="1">
    <citation type="journal article" date="2023" name="Mol. Phylogenet. Evol.">
        <title>Genome-scale phylogeny and comparative genomics of the fungal order Sordariales.</title>
        <authorList>
            <person name="Hensen N."/>
            <person name="Bonometti L."/>
            <person name="Westerberg I."/>
            <person name="Brannstrom I.O."/>
            <person name="Guillou S."/>
            <person name="Cros-Aarteil S."/>
            <person name="Calhoun S."/>
            <person name="Haridas S."/>
            <person name="Kuo A."/>
            <person name="Mondo S."/>
            <person name="Pangilinan J."/>
            <person name="Riley R."/>
            <person name="LaButti K."/>
            <person name="Andreopoulos B."/>
            <person name="Lipzen A."/>
            <person name="Chen C."/>
            <person name="Yan M."/>
            <person name="Daum C."/>
            <person name="Ng V."/>
            <person name="Clum A."/>
            <person name="Steindorff A."/>
            <person name="Ohm R.A."/>
            <person name="Martin F."/>
            <person name="Silar P."/>
            <person name="Natvig D.O."/>
            <person name="Lalanne C."/>
            <person name="Gautier V."/>
            <person name="Ament-Velasquez S.L."/>
            <person name="Kruys A."/>
            <person name="Hutchinson M.I."/>
            <person name="Powell A.J."/>
            <person name="Barry K."/>
            <person name="Miller A.N."/>
            <person name="Grigoriev I.V."/>
            <person name="Debuchy R."/>
            <person name="Gladieux P."/>
            <person name="Hiltunen Thoren M."/>
            <person name="Johannesson H."/>
        </authorList>
    </citation>
    <scope>NUCLEOTIDE SEQUENCE</scope>
    <source>
        <strain evidence="2">CBS 103.79</strain>
    </source>
</reference>
<feature type="compositionally biased region" description="Basic and acidic residues" evidence="1">
    <location>
        <begin position="1"/>
        <end position="22"/>
    </location>
</feature>
<name>A0AAN6MDL0_9PEZI</name>
<evidence type="ECO:0000256" key="1">
    <source>
        <dbReference type="SAM" id="MobiDB-lite"/>
    </source>
</evidence>
<dbReference type="Pfam" id="PF12511">
    <property type="entry name" value="DUF3716"/>
    <property type="match status" value="1"/>
</dbReference>